<keyword evidence="2" id="KW-1185">Reference proteome</keyword>
<comment type="caution">
    <text evidence="1">The sequence shown here is derived from an EMBL/GenBank/DDBJ whole genome shotgun (WGS) entry which is preliminary data.</text>
</comment>
<reference evidence="1" key="1">
    <citation type="journal article" date="2022" name="bioRxiv">
        <title>Sequencing and chromosome-scale assembly of the giantPleurodeles waltlgenome.</title>
        <authorList>
            <person name="Brown T."/>
            <person name="Elewa A."/>
            <person name="Iarovenko S."/>
            <person name="Subramanian E."/>
            <person name="Araus A.J."/>
            <person name="Petzold A."/>
            <person name="Susuki M."/>
            <person name="Suzuki K.-i.T."/>
            <person name="Hayashi T."/>
            <person name="Toyoda A."/>
            <person name="Oliveira C."/>
            <person name="Osipova E."/>
            <person name="Leigh N.D."/>
            <person name="Simon A."/>
            <person name="Yun M.H."/>
        </authorList>
    </citation>
    <scope>NUCLEOTIDE SEQUENCE</scope>
    <source>
        <strain evidence="1">20211129_DDA</strain>
        <tissue evidence="1">Liver</tissue>
    </source>
</reference>
<name>A0AAV7LI85_PLEWA</name>
<evidence type="ECO:0000313" key="2">
    <source>
        <dbReference type="Proteomes" id="UP001066276"/>
    </source>
</evidence>
<gene>
    <name evidence="1" type="ORF">NDU88_004447</name>
</gene>
<sequence length="109" mass="11940">MLLACETLFCSVKDLDPSCRSPFVGLRVLEMESLVGSQFTPCPSRDPHSSEGQIHRGCVDLVGIAWTILQHSWCCVDSSQEVGLLRSGSVVRRSSEPCFEFPVAALALR</sequence>
<organism evidence="1 2">
    <name type="scientific">Pleurodeles waltl</name>
    <name type="common">Iberian ribbed newt</name>
    <dbReference type="NCBI Taxonomy" id="8319"/>
    <lineage>
        <taxon>Eukaryota</taxon>
        <taxon>Metazoa</taxon>
        <taxon>Chordata</taxon>
        <taxon>Craniata</taxon>
        <taxon>Vertebrata</taxon>
        <taxon>Euteleostomi</taxon>
        <taxon>Amphibia</taxon>
        <taxon>Batrachia</taxon>
        <taxon>Caudata</taxon>
        <taxon>Salamandroidea</taxon>
        <taxon>Salamandridae</taxon>
        <taxon>Pleurodelinae</taxon>
        <taxon>Pleurodeles</taxon>
    </lineage>
</organism>
<dbReference type="Proteomes" id="UP001066276">
    <property type="component" value="Chromosome 11"/>
</dbReference>
<evidence type="ECO:0000313" key="1">
    <source>
        <dbReference type="EMBL" id="KAJ1091320.1"/>
    </source>
</evidence>
<proteinExistence type="predicted"/>
<dbReference type="AlphaFoldDB" id="A0AAV7LI85"/>
<protein>
    <submittedName>
        <fullName evidence="1">Uncharacterized protein</fullName>
    </submittedName>
</protein>
<dbReference type="EMBL" id="JANPWB010000015">
    <property type="protein sequence ID" value="KAJ1091320.1"/>
    <property type="molecule type" value="Genomic_DNA"/>
</dbReference>
<accession>A0AAV7LI85</accession>